<evidence type="ECO:0000256" key="3">
    <source>
        <dbReference type="ARBA" id="ARBA00034247"/>
    </source>
</evidence>
<protein>
    <recommendedName>
        <fullName evidence="2">diguanylate cyclase</fullName>
        <ecNumber evidence="2">2.7.7.65</ecNumber>
    </recommendedName>
</protein>
<dbReference type="EMBL" id="QPJQ01000003">
    <property type="protein sequence ID" value="RCX08016.1"/>
    <property type="molecule type" value="Genomic_DNA"/>
</dbReference>
<evidence type="ECO:0000259" key="5">
    <source>
        <dbReference type="PROSITE" id="PS50887"/>
    </source>
</evidence>
<dbReference type="OrthoDB" id="5296913at2"/>
<dbReference type="InterPro" id="IPR050469">
    <property type="entry name" value="Diguanylate_Cyclase"/>
</dbReference>
<proteinExistence type="predicted"/>
<dbReference type="EC" id="2.7.7.65" evidence="2"/>
<dbReference type="Pfam" id="PF00990">
    <property type="entry name" value="GGDEF"/>
    <property type="match status" value="1"/>
</dbReference>
<dbReference type="PANTHER" id="PTHR45138">
    <property type="entry name" value="REGULATORY COMPONENTS OF SENSORY TRANSDUCTION SYSTEM"/>
    <property type="match status" value="1"/>
</dbReference>
<dbReference type="Gene3D" id="3.30.70.270">
    <property type="match status" value="1"/>
</dbReference>
<dbReference type="RefSeq" id="WP_114410722.1">
    <property type="nucleotide sequence ID" value="NZ_QPJQ01000003.1"/>
</dbReference>
<dbReference type="PROSITE" id="PS50887">
    <property type="entry name" value="GGDEF"/>
    <property type="match status" value="1"/>
</dbReference>
<comment type="caution">
    <text evidence="6">The sequence shown here is derived from an EMBL/GenBank/DDBJ whole genome shotgun (WGS) entry which is preliminary data.</text>
</comment>
<keyword evidence="4" id="KW-0812">Transmembrane</keyword>
<evidence type="ECO:0000313" key="7">
    <source>
        <dbReference type="Proteomes" id="UP000253506"/>
    </source>
</evidence>
<feature type="transmembrane region" description="Helical" evidence="4">
    <location>
        <begin position="97"/>
        <end position="114"/>
    </location>
</feature>
<sequence>MQNSNNTPNALTHNLTLKVIKLTIAAIIASVFFRPFFVTLPVIFTVLDLINLTLVTIFYIIVRLNIATKQEITLSLLLAIVLITPTFYLSGGVNSHVAVALPLYPIFAALIGGFRESLLVTAFLSISVIITTIFNGLIPDLTGEIHSNEKSIARGFWLTISIVFSGVFGLFFLKKHTEFTDQLKDENIHDPLTGLLNRRGLNRNFSLALETAEMSSTPLSLILIDIDLFKKVNDMYGHDIGDICLIEVGTVLSNNIRKTDTIARFGGEEFIILLPNTSQNEAAKIADNLRKIIAQDKFSDFSLPLTITLGLAERHKQNDNALNMIKRADKALYRGKDRGRNCVELSE</sequence>
<evidence type="ECO:0000256" key="4">
    <source>
        <dbReference type="SAM" id="Phobius"/>
    </source>
</evidence>
<dbReference type="PANTHER" id="PTHR45138:SF9">
    <property type="entry name" value="DIGUANYLATE CYCLASE DGCM-RELATED"/>
    <property type="match status" value="1"/>
</dbReference>
<dbReference type="SMART" id="SM00267">
    <property type="entry name" value="GGDEF"/>
    <property type="match status" value="1"/>
</dbReference>
<accession>A0A369AIA0</accession>
<evidence type="ECO:0000256" key="1">
    <source>
        <dbReference type="ARBA" id="ARBA00001946"/>
    </source>
</evidence>
<comment type="catalytic activity">
    <reaction evidence="3">
        <text>2 GTP = 3',3'-c-di-GMP + 2 diphosphate</text>
        <dbReference type="Rhea" id="RHEA:24898"/>
        <dbReference type="ChEBI" id="CHEBI:33019"/>
        <dbReference type="ChEBI" id="CHEBI:37565"/>
        <dbReference type="ChEBI" id="CHEBI:58805"/>
        <dbReference type="EC" id="2.7.7.65"/>
    </reaction>
</comment>
<feature type="transmembrane region" description="Helical" evidence="4">
    <location>
        <begin position="43"/>
        <end position="62"/>
    </location>
</feature>
<dbReference type="SUPFAM" id="SSF55073">
    <property type="entry name" value="Nucleotide cyclase"/>
    <property type="match status" value="1"/>
</dbReference>
<feature type="transmembrane region" description="Helical" evidence="4">
    <location>
        <begin position="119"/>
        <end position="139"/>
    </location>
</feature>
<keyword evidence="4" id="KW-1133">Transmembrane helix</keyword>
<name>A0A369AIA0_9GAMM</name>
<evidence type="ECO:0000313" key="6">
    <source>
        <dbReference type="EMBL" id="RCX08016.1"/>
    </source>
</evidence>
<dbReference type="NCBIfam" id="TIGR00254">
    <property type="entry name" value="GGDEF"/>
    <property type="match status" value="1"/>
</dbReference>
<feature type="transmembrane region" description="Helical" evidence="4">
    <location>
        <begin position="19"/>
        <end position="37"/>
    </location>
</feature>
<organism evidence="6 7">
    <name type="scientific">Marinomonas foliarum</name>
    <dbReference type="NCBI Taxonomy" id="491950"/>
    <lineage>
        <taxon>Bacteria</taxon>
        <taxon>Pseudomonadati</taxon>
        <taxon>Pseudomonadota</taxon>
        <taxon>Gammaproteobacteria</taxon>
        <taxon>Oceanospirillales</taxon>
        <taxon>Oceanospirillaceae</taxon>
        <taxon>Marinomonas</taxon>
    </lineage>
</organism>
<dbReference type="InterPro" id="IPR000160">
    <property type="entry name" value="GGDEF_dom"/>
</dbReference>
<reference evidence="6 7" key="1">
    <citation type="submission" date="2018-07" db="EMBL/GenBank/DDBJ databases">
        <title>Genomic Encyclopedia of Type Strains, Phase III (KMG-III): the genomes of soil and plant-associated and newly described type strains.</title>
        <authorList>
            <person name="Whitman W."/>
        </authorList>
    </citation>
    <scope>NUCLEOTIDE SEQUENCE [LARGE SCALE GENOMIC DNA]</scope>
    <source>
        <strain evidence="6 7">CECT 7731</strain>
    </source>
</reference>
<feature type="transmembrane region" description="Helical" evidence="4">
    <location>
        <begin position="151"/>
        <end position="173"/>
    </location>
</feature>
<dbReference type="Proteomes" id="UP000253506">
    <property type="component" value="Unassembled WGS sequence"/>
</dbReference>
<keyword evidence="4" id="KW-0472">Membrane</keyword>
<dbReference type="InterPro" id="IPR029787">
    <property type="entry name" value="Nucleotide_cyclase"/>
</dbReference>
<dbReference type="CDD" id="cd01949">
    <property type="entry name" value="GGDEF"/>
    <property type="match status" value="1"/>
</dbReference>
<gene>
    <name evidence="6" type="ORF">DFP77_103117</name>
</gene>
<evidence type="ECO:0000256" key="2">
    <source>
        <dbReference type="ARBA" id="ARBA00012528"/>
    </source>
</evidence>
<dbReference type="GO" id="GO:0052621">
    <property type="term" value="F:diguanylate cyclase activity"/>
    <property type="evidence" value="ECO:0007669"/>
    <property type="project" value="UniProtKB-EC"/>
</dbReference>
<dbReference type="InterPro" id="IPR043128">
    <property type="entry name" value="Rev_trsase/Diguanyl_cyclase"/>
</dbReference>
<dbReference type="AlphaFoldDB" id="A0A369AIA0"/>
<feature type="domain" description="GGDEF" evidence="5">
    <location>
        <begin position="217"/>
        <end position="347"/>
    </location>
</feature>
<comment type="cofactor">
    <cofactor evidence="1">
        <name>Mg(2+)</name>
        <dbReference type="ChEBI" id="CHEBI:18420"/>
    </cofactor>
</comment>
<feature type="transmembrane region" description="Helical" evidence="4">
    <location>
        <begin position="74"/>
        <end position="91"/>
    </location>
</feature>
<dbReference type="FunFam" id="3.30.70.270:FF:000001">
    <property type="entry name" value="Diguanylate cyclase domain protein"/>
    <property type="match status" value="1"/>
</dbReference>